<proteinExistence type="predicted"/>
<gene>
    <name evidence="3" type="ORF">H4075_20035</name>
</gene>
<dbReference type="AlphaFoldDB" id="A0A7G5XFS5"/>
<keyword evidence="1" id="KW-1133">Transmembrane helix</keyword>
<keyword evidence="1" id="KW-0812">Transmembrane</keyword>
<protein>
    <submittedName>
        <fullName evidence="3">DUF4178 domain-containing protein</fullName>
    </submittedName>
</protein>
<evidence type="ECO:0000256" key="1">
    <source>
        <dbReference type="SAM" id="Phobius"/>
    </source>
</evidence>
<dbReference type="EMBL" id="CP060007">
    <property type="protein sequence ID" value="QNA44328.1"/>
    <property type="molecule type" value="Genomic_DNA"/>
</dbReference>
<feature type="transmembrane region" description="Helical" evidence="1">
    <location>
        <begin position="443"/>
        <end position="463"/>
    </location>
</feature>
<organism evidence="3 4">
    <name type="scientific">Lacibacter sediminis</name>
    <dbReference type="NCBI Taxonomy" id="2760713"/>
    <lineage>
        <taxon>Bacteria</taxon>
        <taxon>Pseudomonadati</taxon>
        <taxon>Bacteroidota</taxon>
        <taxon>Chitinophagia</taxon>
        <taxon>Chitinophagales</taxon>
        <taxon>Chitinophagaceae</taxon>
        <taxon>Lacibacter</taxon>
    </lineage>
</organism>
<dbReference type="RefSeq" id="WP_182802590.1">
    <property type="nucleotide sequence ID" value="NZ_CP060007.1"/>
</dbReference>
<keyword evidence="4" id="KW-1185">Reference proteome</keyword>
<feature type="transmembrane region" description="Helical" evidence="1">
    <location>
        <begin position="597"/>
        <end position="615"/>
    </location>
</feature>
<evidence type="ECO:0000313" key="4">
    <source>
        <dbReference type="Proteomes" id="UP000515344"/>
    </source>
</evidence>
<sequence length="636" mass="72116">MNNSIRIRHACPACGATTELASAKLNVWVCNCREVPFVGADGVKATFLTKLARNNGQLQPGTTGVWQNKAFTLSGVVRIWCREAVLNYWTALFSDGTIWYLEEGYGFYAFLKPDQTVTPFTADKLKKIRVDNKPNLKGEQPYLFINKNECWKAEVEGAVQMPAIPKDMKLYDFAADNGTKVSIIQWDPETIQAFEVGSVKREDLQLANLRQVNGEAGYSFQCSECPERITIKSFPYALSCACTRCGTGYHYLPVKGFTKVFKRKKEFTPQFDFGVTGIIDGISWEVVGCAQKEEKNSYHSKWREYTLYNDVHGYAFLSEFDGHWTFLREQAETPVLYAESIGDFTYAKEPFTIFNRYHYKVLTAAGEFPYDIFNNEDTQVKEFISPPEIWIKEKDNEEGIRWFFGRHISKKEIKEALPLAYELPYRIGTGAVQPTGYKNPVKLAIATFLGVLILILMHSLYAATLENKLVYEGRLEIVDSTNQASDVSQNLEFNKASSNLKLSINAPVSNSWASVSATLVNTVTGKEYSLEEGIEYYYGYSEGESWTEGSTSSEAYFTAIPAGIYKLQLQASRDASDMNISYVSVVAQYDVETPRNVFIPIIAIIAWAVITFYIGQIFEKERWRNSPFSNYTYDDE</sequence>
<dbReference type="InterPro" id="IPR025235">
    <property type="entry name" value="DUF4178"/>
</dbReference>
<keyword evidence="1" id="KW-0472">Membrane</keyword>
<accession>A0A7G5XFS5</accession>
<evidence type="ECO:0000259" key="2">
    <source>
        <dbReference type="Pfam" id="PF13785"/>
    </source>
</evidence>
<feature type="domain" description="DUF4178" evidence="2">
    <location>
        <begin position="274"/>
        <end position="409"/>
    </location>
</feature>
<reference evidence="4" key="1">
    <citation type="submission" date="2020-08" db="EMBL/GenBank/DDBJ databases">
        <title>Lacibacter sp. S13-6-6 genome sequencing.</title>
        <authorList>
            <person name="Jin L."/>
        </authorList>
    </citation>
    <scope>NUCLEOTIDE SEQUENCE [LARGE SCALE GENOMIC DNA]</scope>
    <source>
        <strain evidence="4">S13-6-6</strain>
    </source>
</reference>
<evidence type="ECO:0000313" key="3">
    <source>
        <dbReference type="EMBL" id="QNA44328.1"/>
    </source>
</evidence>
<dbReference type="Pfam" id="PF13785">
    <property type="entry name" value="DUF4178"/>
    <property type="match status" value="1"/>
</dbReference>
<name>A0A7G5XFS5_9BACT</name>
<dbReference type="KEGG" id="lacs:H4075_20035"/>
<dbReference type="Proteomes" id="UP000515344">
    <property type="component" value="Chromosome"/>
</dbReference>